<accession>A0ABR4BP01</accession>
<gene>
    <name evidence="2" type="ORF">ABVK25_000738</name>
</gene>
<feature type="coiled-coil region" evidence="1">
    <location>
        <begin position="52"/>
        <end position="79"/>
    </location>
</feature>
<protein>
    <submittedName>
        <fullName evidence="2">Uncharacterized protein</fullName>
    </submittedName>
</protein>
<keyword evidence="3" id="KW-1185">Reference proteome</keyword>
<proteinExistence type="predicted"/>
<reference evidence="2 3" key="1">
    <citation type="submission" date="2024-09" db="EMBL/GenBank/DDBJ databases">
        <title>Rethinking Asexuality: The Enigmatic Case of Functional Sexual Genes in Lepraria (Stereocaulaceae).</title>
        <authorList>
            <person name="Doellman M."/>
            <person name="Sun Y."/>
            <person name="Barcenas-Pena A."/>
            <person name="Lumbsch H.T."/>
            <person name="Grewe F."/>
        </authorList>
    </citation>
    <scope>NUCLEOTIDE SEQUENCE [LARGE SCALE GENOMIC DNA]</scope>
    <source>
        <strain evidence="2 3">Grewe 0041</strain>
    </source>
</reference>
<keyword evidence="1" id="KW-0175">Coiled coil</keyword>
<dbReference type="Proteomes" id="UP001590951">
    <property type="component" value="Unassembled WGS sequence"/>
</dbReference>
<evidence type="ECO:0000313" key="2">
    <source>
        <dbReference type="EMBL" id="KAL2059445.1"/>
    </source>
</evidence>
<name>A0ABR4BP01_9LECA</name>
<sequence>MADHRVKAAHDSVVKEGQRLSMEWQTVVQRMHTVWKAWAEGTEANVMRRIEEQELQYDLDTARQAVNKLTNDLNTALQRDHPDIMPGIKAPATSNTADQKRVEVLVKR</sequence>
<evidence type="ECO:0000256" key="1">
    <source>
        <dbReference type="SAM" id="Coils"/>
    </source>
</evidence>
<organism evidence="2 3">
    <name type="scientific">Lepraria finkii</name>
    <dbReference type="NCBI Taxonomy" id="1340010"/>
    <lineage>
        <taxon>Eukaryota</taxon>
        <taxon>Fungi</taxon>
        <taxon>Dikarya</taxon>
        <taxon>Ascomycota</taxon>
        <taxon>Pezizomycotina</taxon>
        <taxon>Lecanoromycetes</taxon>
        <taxon>OSLEUM clade</taxon>
        <taxon>Lecanoromycetidae</taxon>
        <taxon>Lecanorales</taxon>
        <taxon>Lecanorineae</taxon>
        <taxon>Stereocaulaceae</taxon>
        <taxon>Lepraria</taxon>
    </lineage>
</organism>
<dbReference type="EMBL" id="JBHFEH010000001">
    <property type="protein sequence ID" value="KAL2059445.1"/>
    <property type="molecule type" value="Genomic_DNA"/>
</dbReference>
<evidence type="ECO:0000313" key="3">
    <source>
        <dbReference type="Proteomes" id="UP001590951"/>
    </source>
</evidence>
<comment type="caution">
    <text evidence="2">The sequence shown here is derived from an EMBL/GenBank/DDBJ whole genome shotgun (WGS) entry which is preliminary data.</text>
</comment>